<accession>Q5Z8S4</accession>
<dbReference type="EMBL" id="AP003762">
    <property type="protein sequence ID" value="BAD53830.1"/>
    <property type="molecule type" value="Genomic_DNA"/>
</dbReference>
<gene>
    <name evidence="1" type="primary">P0456F09.23</name>
</gene>
<dbReference type="Proteomes" id="UP000000763">
    <property type="component" value="Chromosome 6"/>
</dbReference>
<protein>
    <submittedName>
        <fullName evidence="1">Uncharacterized protein</fullName>
    </submittedName>
</protein>
<evidence type="ECO:0000313" key="1">
    <source>
        <dbReference type="EMBL" id="BAD53830.1"/>
    </source>
</evidence>
<name>Q5Z8S4_ORYSJ</name>
<reference evidence="2" key="2">
    <citation type="journal article" date="2008" name="Nucleic Acids Res.">
        <title>The rice annotation project database (RAP-DB): 2008 update.</title>
        <authorList>
            <consortium name="The rice annotation project (RAP)"/>
        </authorList>
    </citation>
    <scope>GENOME REANNOTATION</scope>
    <source>
        <strain evidence="2">cv. Nipponbare</strain>
    </source>
</reference>
<reference evidence="2" key="1">
    <citation type="journal article" date="2005" name="Nature">
        <title>The map-based sequence of the rice genome.</title>
        <authorList>
            <consortium name="International rice genome sequencing project (IRGSP)"/>
            <person name="Matsumoto T."/>
            <person name="Wu J."/>
            <person name="Kanamori H."/>
            <person name="Katayose Y."/>
            <person name="Fujisawa M."/>
            <person name="Namiki N."/>
            <person name="Mizuno H."/>
            <person name="Yamamoto K."/>
            <person name="Antonio B.A."/>
            <person name="Baba T."/>
            <person name="Sakata K."/>
            <person name="Nagamura Y."/>
            <person name="Aoki H."/>
            <person name="Arikawa K."/>
            <person name="Arita K."/>
            <person name="Bito T."/>
            <person name="Chiden Y."/>
            <person name="Fujitsuka N."/>
            <person name="Fukunaka R."/>
            <person name="Hamada M."/>
            <person name="Harada C."/>
            <person name="Hayashi A."/>
            <person name="Hijishita S."/>
            <person name="Honda M."/>
            <person name="Hosokawa S."/>
            <person name="Ichikawa Y."/>
            <person name="Idonuma A."/>
            <person name="Iijima M."/>
            <person name="Ikeda M."/>
            <person name="Ikeno M."/>
            <person name="Ito K."/>
            <person name="Ito S."/>
            <person name="Ito T."/>
            <person name="Ito Y."/>
            <person name="Ito Y."/>
            <person name="Iwabuchi A."/>
            <person name="Kamiya K."/>
            <person name="Karasawa W."/>
            <person name="Kurita K."/>
            <person name="Katagiri S."/>
            <person name="Kikuta A."/>
            <person name="Kobayashi H."/>
            <person name="Kobayashi N."/>
            <person name="Machita K."/>
            <person name="Maehara T."/>
            <person name="Masukawa M."/>
            <person name="Mizubayashi T."/>
            <person name="Mukai Y."/>
            <person name="Nagasaki H."/>
            <person name="Nagata Y."/>
            <person name="Naito S."/>
            <person name="Nakashima M."/>
            <person name="Nakama Y."/>
            <person name="Nakamichi Y."/>
            <person name="Nakamura M."/>
            <person name="Meguro A."/>
            <person name="Negishi M."/>
            <person name="Ohta I."/>
            <person name="Ohta T."/>
            <person name="Okamoto M."/>
            <person name="Ono N."/>
            <person name="Saji S."/>
            <person name="Sakaguchi M."/>
            <person name="Sakai K."/>
            <person name="Shibata M."/>
            <person name="Shimokawa T."/>
            <person name="Song J."/>
            <person name="Takazaki Y."/>
            <person name="Terasawa K."/>
            <person name="Tsugane M."/>
            <person name="Tsuji K."/>
            <person name="Ueda S."/>
            <person name="Waki K."/>
            <person name="Yamagata H."/>
            <person name="Yamamoto M."/>
            <person name="Yamamoto S."/>
            <person name="Yamane H."/>
            <person name="Yoshiki S."/>
            <person name="Yoshihara R."/>
            <person name="Yukawa K."/>
            <person name="Zhong H."/>
            <person name="Yano M."/>
            <person name="Yuan Q."/>
            <person name="Ouyang S."/>
            <person name="Liu J."/>
            <person name="Jones K.M."/>
            <person name="Gansberger K."/>
            <person name="Moffat K."/>
            <person name="Hill J."/>
            <person name="Bera J."/>
            <person name="Fadrosh D."/>
            <person name="Jin S."/>
            <person name="Johri S."/>
            <person name="Kim M."/>
            <person name="Overton L."/>
            <person name="Reardon M."/>
            <person name="Tsitrin T."/>
            <person name="Vuong H."/>
            <person name="Weaver B."/>
            <person name="Ciecko A."/>
            <person name="Tallon L."/>
            <person name="Jackson J."/>
            <person name="Pai G."/>
            <person name="Aken S.V."/>
            <person name="Utterback T."/>
            <person name="Reidmuller S."/>
            <person name="Feldblyum T."/>
            <person name="Hsiao J."/>
            <person name="Zismann V."/>
            <person name="Iobst S."/>
            <person name="de Vazeille A.R."/>
            <person name="Buell C.R."/>
            <person name="Ying K."/>
            <person name="Li Y."/>
            <person name="Lu T."/>
            <person name="Huang Y."/>
            <person name="Zhao Q."/>
            <person name="Feng Q."/>
            <person name="Zhang L."/>
            <person name="Zhu J."/>
            <person name="Weng Q."/>
            <person name="Mu J."/>
            <person name="Lu Y."/>
            <person name="Fan D."/>
            <person name="Liu Y."/>
            <person name="Guan J."/>
            <person name="Zhang Y."/>
            <person name="Yu S."/>
            <person name="Liu X."/>
            <person name="Zhang Y."/>
            <person name="Hong G."/>
            <person name="Han B."/>
            <person name="Choisne N."/>
            <person name="Demange N."/>
            <person name="Orjeda G."/>
            <person name="Samain S."/>
            <person name="Cattolico L."/>
            <person name="Pelletier E."/>
            <person name="Couloux A."/>
            <person name="Segurens B."/>
            <person name="Wincker P."/>
            <person name="D'Hont A."/>
            <person name="Scarpelli C."/>
            <person name="Weissenbach J."/>
            <person name="Salanoubat M."/>
            <person name="Quetier F."/>
            <person name="Yu Y."/>
            <person name="Kim H.R."/>
            <person name="Rambo T."/>
            <person name="Currie J."/>
            <person name="Collura K."/>
            <person name="Luo M."/>
            <person name="Yang T."/>
            <person name="Ammiraju J.S.S."/>
            <person name="Engler F."/>
            <person name="Soderlund C."/>
            <person name="Wing R.A."/>
            <person name="Palmer L.E."/>
            <person name="de la Bastide M."/>
            <person name="Spiegel L."/>
            <person name="Nascimento L."/>
            <person name="Zutavern T."/>
            <person name="O'Shaughnessy A."/>
            <person name="Dike S."/>
            <person name="Dedhia N."/>
            <person name="Preston R."/>
            <person name="Balija V."/>
            <person name="McCombie W.R."/>
            <person name="Chow T."/>
            <person name="Chen H."/>
            <person name="Chung M."/>
            <person name="Chen C."/>
            <person name="Shaw J."/>
            <person name="Wu H."/>
            <person name="Hsiao K."/>
            <person name="Chao Y."/>
            <person name="Chu M."/>
            <person name="Cheng C."/>
            <person name="Hour A."/>
            <person name="Lee P."/>
            <person name="Lin S."/>
            <person name="Lin Y."/>
            <person name="Liou J."/>
            <person name="Liu S."/>
            <person name="Hsing Y."/>
            <person name="Raghuvanshi S."/>
            <person name="Mohanty A."/>
            <person name="Bharti A.K."/>
            <person name="Gaur A."/>
            <person name="Gupta V."/>
            <person name="Kumar D."/>
            <person name="Ravi V."/>
            <person name="Vij S."/>
            <person name="Kapur A."/>
            <person name="Khurana P."/>
            <person name="Khurana P."/>
            <person name="Khurana J.P."/>
            <person name="Tyagi A.K."/>
            <person name="Gaikwad K."/>
            <person name="Singh A."/>
            <person name="Dalal V."/>
            <person name="Srivastava S."/>
            <person name="Dixit A."/>
            <person name="Pal A.K."/>
            <person name="Ghazi I.A."/>
            <person name="Yadav M."/>
            <person name="Pandit A."/>
            <person name="Bhargava A."/>
            <person name="Sureshbabu K."/>
            <person name="Batra K."/>
            <person name="Sharma T.R."/>
            <person name="Mohapatra T."/>
            <person name="Singh N.K."/>
            <person name="Messing J."/>
            <person name="Nelson A.B."/>
            <person name="Fuks G."/>
            <person name="Kavchok S."/>
            <person name="Keizer G."/>
            <person name="Linton E."/>
            <person name="Llaca V."/>
            <person name="Song R."/>
            <person name="Tanyolac B."/>
            <person name="Young S."/>
            <person name="Ho-Il K."/>
            <person name="Hahn J.H."/>
            <person name="Sangsakoo G."/>
            <person name="Vanavichit A."/>
            <person name="de Mattos Luiz.A.T."/>
            <person name="Zimmer P.D."/>
            <person name="Malone G."/>
            <person name="Dellagostin O."/>
            <person name="de Oliveira A.C."/>
            <person name="Bevan M."/>
            <person name="Bancroft I."/>
            <person name="Minx P."/>
            <person name="Cordum H."/>
            <person name="Wilson R."/>
            <person name="Cheng Z."/>
            <person name="Jin W."/>
            <person name="Jiang J."/>
            <person name="Leong S.A."/>
            <person name="Iwama H."/>
            <person name="Gojobori T."/>
            <person name="Itoh T."/>
            <person name="Niimura Y."/>
            <person name="Fujii Y."/>
            <person name="Habara T."/>
            <person name="Sakai H."/>
            <person name="Sato Y."/>
            <person name="Wilson G."/>
            <person name="Kumar K."/>
            <person name="McCouch S."/>
            <person name="Juretic N."/>
            <person name="Hoen D."/>
            <person name="Wright S."/>
            <person name="Bruskiewich R."/>
            <person name="Bureau T."/>
            <person name="Miyao A."/>
            <person name="Hirochika H."/>
            <person name="Nishikawa T."/>
            <person name="Kadowaki K."/>
            <person name="Sugiura M."/>
            <person name="Burr B."/>
            <person name="Sasaki T."/>
        </authorList>
    </citation>
    <scope>NUCLEOTIDE SEQUENCE [LARGE SCALE GENOMIC DNA]</scope>
    <source>
        <strain evidence="2">cv. Nipponbare</strain>
    </source>
</reference>
<sequence length="63" mass="6928">MLRKSVVGDGSGVDLGEDDVQMIKISCGMLRLKINARDYTTVYHLSPMPRLHVLASPEHVACC</sequence>
<dbReference type="AlphaFoldDB" id="Q5Z8S4"/>
<evidence type="ECO:0000313" key="2">
    <source>
        <dbReference type="Proteomes" id="UP000000763"/>
    </source>
</evidence>
<proteinExistence type="predicted"/>
<organism evidence="1 2">
    <name type="scientific">Oryza sativa subsp. japonica</name>
    <name type="common">Rice</name>
    <dbReference type="NCBI Taxonomy" id="39947"/>
    <lineage>
        <taxon>Eukaryota</taxon>
        <taxon>Viridiplantae</taxon>
        <taxon>Streptophyta</taxon>
        <taxon>Embryophyta</taxon>
        <taxon>Tracheophyta</taxon>
        <taxon>Spermatophyta</taxon>
        <taxon>Magnoliopsida</taxon>
        <taxon>Liliopsida</taxon>
        <taxon>Poales</taxon>
        <taxon>Poaceae</taxon>
        <taxon>BOP clade</taxon>
        <taxon>Oryzoideae</taxon>
        <taxon>Oryzeae</taxon>
        <taxon>Oryzinae</taxon>
        <taxon>Oryza</taxon>
        <taxon>Oryza sativa</taxon>
    </lineage>
</organism>